<gene>
    <name evidence="3" type="ORF">MZV50_11290</name>
</gene>
<keyword evidence="2" id="KW-0732">Signal</keyword>
<keyword evidence="4" id="KW-1185">Reference proteome</keyword>
<feature type="signal peptide" evidence="2">
    <location>
        <begin position="1"/>
        <end position="21"/>
    </location>
</feature>
<dbReference type="EMBL" id="CP096040">
    <property type="protein sequence ID" value="USQ98080.1"/>
    <property type="molecule type" value="Genomic_DNA"/>
</dbReference>
<name>A0ABY4ZZZ9_9CAUL</name>
<dbReference type="Pfam" id="PF02321">
    <property type="entry name" value="OEP"/>
    <property type="match status" value="2"/>
</dbReference>
<dbReference type="PANTHER" id="PTHR30203:SF32">
    <property type="entry name" value="CATION EFFLUX SYSTEM PROTEIN CUSC"/>
    <property type="match status" value="1"/>
</dbReference>
<comment type="similarity">
    <text evidence="1 2">Belongs to the outer membrane factor (OMF) (TC 1.B.17) family.</text>
</comment>
<comment type="subcellular location">
    <subcellularLocation>
        <location evidence="2">Cell membrane</location>
        <topology evidence="2">Lipid-anchor</topology>
    </subcellularLocation>
</comment>
<dbReference type="PROSITE" id="PS51257">
    <property type="entry name" value="PROKAR_LIPOPROTEIN"/>
    <property type="match status" value="1"/>
</dbReference>
<evidence type="ECO:0000256" key="2">
    <source>
        <dbReference type="RuleBase" id="RU362097"/>
    </source>
</evidence>
<feature type="chain" id="PRO_5045012461" evidence="2">
    <location>
        <begin position="22"/>
        <end position="467"/>
    </location>
</feature>
<evidence type="ECO:0000313" key="4">
    <source>
        <dbReference type="Proteomes" id="UP001057520"/>
    </source>
</evidence>
<keyword evidence="2" id="KW-0812">Transmembrane</keyword>
<dbReference type="NCBIfam" id="TIGR01845">
    <property type="entry name" value="outer_NodT"/>
    <property type="match status" value="1"/>
</dbReference>
<dbReference type="PANTHER" id="PTHR30203">
    <property type="entry name" value="OUTER MEMBRANE CATION EFFLUX PROTEIN"/>
    <property type="match status" value="1"/>
</dbReference>
<dbReference type="Proteomes" id="UP001057520">
    <property type="component" value="Chromosome"/>
</dbReference>
<protein>
    <submittedName>
        <fullName evidence="3">Efflux transporter outer membrane subunit</fullName>
    </submittedName>
</protein>
<accession>A0ABY4ZZZ9</accession>
<dbReference type="Gene3D" id="1.20.1600.10">
    <property type="entry name" value="Outer membrane efflux proteins (OEP)"/>
    <property type="match status" value="1"/>
</dbReference>
<proteinExistence type="inferred from homology"/>
<dbReference type="InterPro" id="IPR003423">
    <property type="entry name" value="OMP_efflux"/>
</dbReference>
<dbReference type="InterPro" id="IPR010131">
    <property type="entry name" value="MdtP/NodT-like"/>
</dbReference>
<dbReference type="Gene3D" id="2.20.200.10">
    <property type="entry name" value="Outer membrane efflux proteins (OEP)"/>
    <property type="match status" value="1"/>
</dbReference>
<keyword evidence="2" id="KW-1134">Transmembrane beta strand</keyword>
<keyword evidence="2" id="KW-0449">Lipoprotein</keyword>
<keyword evidence="2" id="KW-0564">Palmitate</keyword>
<sequence length="467" mass="49547">MRCLILCGAALLAACSTTPRLDLPAAAVATAYPVIEGGVATGMPEARSLAWRQVYGDPRLQALIDQALDQSRDLRTALLNVEAARAESRIARAAQAPGLEANLSRTEDRSPAQGRSMTYAANVGLTAFELDLFGRVRAESSAAFERYLASEAGARAARIALISAVATTYLDERLAEEQLALTESTLADWRASLDIAQRLKAASQASGLDVAQAEGLVRQAEADREAGRRGLAQARNALALVIGGPASPSLAAPIPLAGQPLPTQLEPGLPAELLTRRPDIAQAEHALRAANADVGAARAAFLPRITLSGAFGGASTDLGALFNPASRAWSFAPQITQPIFRGGQLRGALALSEARKSIAVAAYERQIQVAFRDVADGLAAQATYANQTYVQEGVTEAARRRLQLSDLRYRAGLDSRLELLDAQRADYAARQALLALRHDQLAAMIQLYAALGGGLDPAWRWVSKEEI</sequence>
<keyword evidence="2" id="KW-0472">Membrane</keyword>
<dbReference type="SUPFAM" id="SSF56954">
    <property type="entry name" value="Outer membrane efflux proteins (OEP)"/>
    <property type="match status" value="1"/>
</dbReference>
<organism evidence="3 4">
    <name type="scientific">Caulobacter segnis</name>
    <dbReference type="NCBI Taxonomy" id="88688"/>
    <lineage>
        <taxon>Bacteria</taxon>
        <taxon>Pseudomonadati</taxon>
        <taxon>Pseudomonadota</taxon>
        <taxon>Alphaproteobacteria</taxon>
        <taxon>Caulobacterales</taxon>
        <taxon>Caulobacteraceae</taxon>
        <taxon>Caulobacter</taxon>
    </lineage>
</organism>
<evidence type="ECO:0000256" key="1">
    <source>
        <dbReference type="ARBA" id="ARBA00007613"/>
    </source>
</evidence>
<evidence type="ECO:0000313" key="3">
    <source>
        <dbReference type="EMBL" id="USQ98080.1"/>
    </source>
</evidence>
<reference evidence="3 4" key="1">
    <citation type="submission" date="2022-04" db="EMBL/GenBank/DDBJ databases">
        <title>Genome sequence of soybean root-associated Caulobacter segnis RL271.</title>
        <authorList>
            <person name="Longley R."/>
            <person name="Bonito G."/>
            <person name="Trigodet F."/>
            <person name="Crosson S."/>
            <person name="Fiebig A."/>
        </authorList>
    </citation>
    <scope>NUCLEOTIDE SEQUENCE [LARGE SCALE GENOMIC DNA]</scope>
    <source>
        <strain evidence="3 4">RL271</strain>
    </source>
</reference>